<dbReference type="RefSeq" id="WP_011972386.1">
    <property type="nucleotide sequence ID" value="NC_009634.1"/>
</dbReference>
<dbReference type="OrthoDB" id="36424at2157"/>
<evidence type="ECO:0000313" key="2">
    <source>
        <dbReference type="Proteomes" id="UP000001107"/>
    </source>
</evidence>
<proteinExistence type="predicted"/>
<dbReference type="Proteomes" id="UP000001107">
    <property type="component" value="Chromosome"/>
</dbReference>
<reference evidence="1" key="1">
    <citation type="submission" date="2007-06" db="EMBL/GenBank/DDBJ databases">
        <title>Complete sequence of Methanococcus vannielii SB.</title>
        <authorList>
            <consortium name="US DOE Joint Genome Institute"/>
            <person name="Copeland A."/>
            <person name="Lucas S."/>
            <person name="Lapidus A."/>
            <person name="Barry K."/>
            <person name="Glavina del Rio T."/>
            <person name="Dalin E."/>
            <person name="Tice H."/>
            <person name="Pitluck S."/>
            <person name="Chain P."/>
            <person name="Malfatti S."/>
            <person name="Shin M."/>
            <person name="Vergez L."/>
            <person name="Schmutz J."/>
            <person name="Larimer F."/>
            <person name="Land M."/>
            <person name="Hauser L."/>
            <person name="Kyrpides N."/>
            <person name="Anderson I."/>
            <person name="Sieprawska-Lupa M."/>
            <person name="Whitman W.B."/>
            <person name="Richardson P."/>
        </authorList>
    </citation>
    <scope>NUCLEOTIDE SEQUENCE [LARGE SCALE GENOMIC DNA]</scope>
    <source>
        <strain evidence="1">SB</strain>
    </source>
</reference>
<dbReference type="KEGG" id="mvn:Mevan_0576"/>
<name>A6UPR1_METVS</name>
<protein>
    <recommendedName>
        <fullName evidence="3">YkgJ family cysteine cluster protein</fullName>
    </recommendedName>
</protein>
<dbReference type="eggNOG" id="arCOG05059">
    <property type="taxonomic scope" value="Archaea"/>
</dbReference>
<dbReference type="EMBL" id="CP000742">
    <property type="protein sequence ID" value="ABR54483.1"/>
    <property type="molecule type" value="Genomic_DNA"/>
</dbReference>
<gene>
    <name evidence="1" type="ordered locus">Mevan_0576</name>
</gene>
<dbReference type="InterPro" id="IPR005358">
    <property type="entry name" value="Puta_zinc/iron-chelating_dom"/>
</dbReference>
<keyword evidence="2" id="KW-1185">Reference proteome</keyword>
<accession>A6UPR1</accession>
<dbReference type="AlphaFoldDB" id="A6UPR1"/>
<dbReference type="GeneID" id="5326032"/>
<organism evidence="1 2">
    <name type="scientific">Methanococcus vannielii (strain ATCC 35089 / DSM 1224 / JCM 13029 / OCM 148 / SB)</name>
    <dbReference type="NCBI Taxonomy" id="406327"/>
    <lineage>
        <taxon>Archaea</taxon>
        <taxon>Methanobacteriati</taxon>
        <taxon>Methanobacteriota</taxon>
        <taxon>Methanomada group</taxon>
        <taxon>Methanococci</taxon>
        <taxon>Methanococcales</taxon>
        <taxon>Methanococcaceae</taxon>
        <taxon>Methanococcus</taxon>
    </lineage>
</organism>
<dbReference type="STRING" id="406327.Mevan_0576"/>
<evidence type="ECO:0000313" key="1">
    <source>
        <dbReference type="EMBL" id="ABR54483.1"/>
    </source>
</evidence>
<dbReference type="HOGENOM" id="CLU_1021630_0_0_2"/>
<dbReference type="Pfam" id="PF03692">
    <property type="entry name" value="CxxCxxCC"/>
    <property type="match status" value="1"/>
</dbReference>
<evidence type="ECO:0008006" key="3">
    <source>
        <dbReference type="Google" id="ProtNLM"/>
    </source>
</evidence>
<sequence length="270" mass="32337">MRFEITFEGLKYSCINCTYCCSCKNWRVYLTYFDKLRLQGYENHIEKSNSEYKHVLALKNGKCSLINDNLCRIQIEKNYESKPAMCKLFPFSFMVKWNGEMLLILKHYCNGVQIGKTGKKMINHAVDCCEELYHDQLIELSINGAEKSEKTNLDENTRIYWEEREKLGNYLLKTKKFDKFSERYLEIFSEDVSEKIDKLKLLNLDKESKNKNFRERETLRYMYELNKREHFRKMPLKREMHNLINIGEEINNHHDLLKGESMIDSKLLLS</sequence>